<name>A0A7W9ZEM5_NOVIT</name>
<dbReference type="InterPro" id="IPR001920">
    <property type="entry name" value="Asp/Glu_race"/>
</dbReference>
<evidence type="ECO:0000256" key="2">
    <source>
        <dbReference type="ARBA" id="ARBA00013090"/>
    </source>
</evidence>
<feature type="binding site" evidence="7">
    <location>
        <begin position="24"/>
        <end position="25"/>
    </location>
    <ligand>
        <name>substrate</name>
    </ligand>
</feature>
<dbReference type="EC" id="5.1.1.3" evidence="2 7"/>
<sequence length="283" mass="30022">MGFCQENPEKLEGAGQVRRILVFDSGLGGLSVLAEIRRLIPDVALSYGCDSAGFPYGDWPKDALVQRIRQVVSGLIASERPDVVVIACNTASTAALAEIRQDHPGLPVIGTVPAIKPAAASSLSRVIGVLATPGTAASPYLEDLCQRFAAGFRVLKVGAPHLAELAEQFLGTGQVDPQAVAAEAAPLFADPALDTVVLGCTHYPLVLPVLQEVAPRAVRWLDSGEAIARQTLRVLEAPRLAPAVEPEDVGGHRVICTAVLPHYPAAFARMDLPEPQKFERVHL</sequence>
<feature type="active site" description="Proton donor/acceptor" evidence="7">
    <location>
        <position position="200"/>
    </location>
</feature>
<evidence type="ECO:0000256" key="3">
    <source>
        <dbReference type="ARBA" id="ARBA00022960"/>
    </source>
</evidence>
<keyword evidence="3 7" id="KW-0133">Cell shape</keyword>
<evidence type="ECO:0000313" key="8">
    <source>
        <dbReference type="EMBL" id="MBB6209202.1"/>
    </source>
</evidence>
<dbReference type="UniPathway" id="UPA00219"/>
<dbReference type="GO" id="GO:0071555">
    <property type="term" value="P:cell wall organization"/>
    <property type="evidence" value="ECO:0007669"/>
    <property type="project" value="UniProtKB-KW"/>
</dbReference>
<evidence type="ECO:0000313" key="9">
    <source>
        <dbReference type="Proteomes" id="UP000544872"/>
    </source>
</evidence>
<comment type="similarity">
    <text evidence="7">Belongs to the aspartate/glutamate racemases family.</text>
</comment>
<dbReference type="GO" id="GO:0008360">
    <property type="term" value="P:regulation of cell shape"/>
    <property type="evidence" value="ECO:0007669"/>
    <property type="project" value="UniProtKB-KW"/>
</dbReference>
<evidence type="ECO:0000256" key="5">
    <source>
        <dbReference type="ARBA" id="ARBA00023235"/>
    </source>
</evidence>
<evidence type="ECO:0000256" key="6">
    <source>
        <dbReference type="ARBA" id="ARBA00023316"/>
    </source>
</evidence>
<keyword evidence="9" id="KW-1185">Reference proteome</keyword>
<dbReference type="AlphaFoldDB" id="A0A7W9ZEM5"/>
<dbReference type="InterPro" id="IPR018187">
    <property type="entry name" value="Asp/Glu_racemase_AS_1"/>
</dbReference>
<evidence type="ECO:0000256" key="1">
    <source>
        <dbReference type="ARBA" id="ARBA00001602"/>
    </source>
</evidence>
<dbReference type="PROSITE" id="PS00924">
    <property type="entry name" value="ASP_GLU_RACEMASE_2"/>
    <property type="match status" value="1"/>
</dbReference>
<keyword evidence="4 7" id="KW-0573">Peptidoglycan synthesis</keyword>
<comment type="caution">
    <text evidence="8">The sequence shown here is derived from an EMBL/GenBank/DDBJ whole genome shotgun (WGS) entry which is preliminary data.</text>
</comment>
<dbReference type="PANTHER" id="PTHR21198:SF2">
    <property type="entry name" value="GLUTAMATE RACEMASE"/>
    <property type="match status" value="1"/>
</dbReference>
<dbReference type="GO" id="GO:0008881">
    <property type="term" value="F:glutamate racemase activity"/>
    <property type="evidence" value="ECO:0007669"/>
    <property type="project" value="UniProtKB-UniRule"/>
</dbReference>
<feature type="active site" description="Proton donor/acceptor" evidence="7">
    <location>
        <position position="88"/>
    </location>
</feature>
<dbReference type="GO" id="GO:0009252">
    <property type="term" value="P:peptidoglycan biosynthetic process"/>
    <property type="evidence" value="ECO:0007669"/>
    <property type="project" value="UniProtKB-UniRule"/>
</dbReference>
<keyword evidence="5 7" id="KW-0413">Isomerase</keyword>
<keyword evidence="6 7" id="KW-0961">Cell wall biogenesis/degradation</keyword>
<comment type="function">
    <text evidence="7">Provides the (R)-glutamate required for cell wall biosynthesis.</text>
</comment>
<dbReference type="PANTHER" id="PTHR21198">
    <property type="entry name" value="GLUTAMATE RACEMASE"/>
    <property type="match status" value="1"/>
</dbReference>
<feature type="binding site" evidence="7">
    <location>
        <begin position="56"/>
        <end position="57"/>
    </location>
    <ligand>
        <name>substrate</name>
    </ligand>
</feature>
<dbReference type="Gene3D" id="3.40.50.1860">
    <property type="match status" value="2"/>
</dbReference>
<organism evidence="8 9">
    <name type="scientific">Novispirillum itersonii</name>
    <name type="common">Aquaspirillum itersonii</name>
    <dbReference type="NCBI Taxonomy" id="189"/>
    <lineage>
        <taxon>Bacteria</taxon>
        <taxon>Pseudomonadati</taxon>
        <taxon>Pseudomonadota</taxon>
        <taxon>Alphaproteobacteria</taxon>
        <taxon>Rhodospirillales</taxon>
        <taxon>Novispirillaceae</taxon>
        <taxon>Novispirillum</taxon>
    </lineage>
</organism>
<dbReference type="NCBIfam" id="TIGR00067">
    <property type="entry name" value="glut_race"/>
    <property type="match status" value="1"/>
</dbReference>
<dbReference type="SUPFAM" id="SSF53681">
    <property type="entry name" value="Aspartate/glutamate racemase"/>
    <property type="match status" value="2"/>
</dbReference>
<reference evidence="8 9" key="1">
    <citation type="submission" date="2020-08" db="EMBL/GenBank/DDBJ databases">
        <title>Genomic Encyclopedia of Type Strains, Phase IV (KMG-IV): sequencing the most valuable type-strain genomes for metagenomic binning, comparative biology and taxonomic classification.</title>
        <authorList>
            <person name="Goeker M."/>
        </authorList>
    </citation>
    <scope>NUCLEOTIDE SEQUENCE [LARGE SCALE GENOMIC DNA]</scope>
    <source>
        <strain evidence="8 9">DSM 11590</strain>
    </source>
</reference>
<accession>A0A7W9ZEM5</accession>
<dbReference type="RefSeq" id="WP_221443317.1">
    <property type="nucleotide sequence ID" value="NZ_JACIIX010000001.1"/>
</dbReference>
<protein>
    <recommendedName>
        <fullName evidence="2 7">Glutamate racemase</fullName>
        <ecNumber evidence="2 7">5.1.1.3</ecNumber>
    </recommendedName>
</protein>
<dbReference type="InterPro" id="IPR015942">
    <property type="entry name" value="Asp/Glu/hydantoin_racemase"/>
</dbReference>
<dbReference type="InterPro" id="IPR004391">
    <property type="entry name" value="Glu_race"/>
</dbReference>
<dbReference type="HAMAP" id="MF_00258">
    <property type="entry name" value="Glu_racemase"/>
    <property type="match status" value="1"/>
</dbReference>
<evidence type="ECO:0000256" key="7">
    <source>
        <dbReference type="HAMAP-Rule" id="MF_00258"/>
    </source>
</evidence>
<evidence type="ECO:0000256" key="4">
    <source>
        <dbReference type="ARBA" id="ARBA00022984"/>
    </source>
</evidence>
<dbReference type="Pfam" id="PF01177">
    <property type="entry name" value="Asp_Glu_race"/>
    <property type="match status" value="1"/>
</dbReference>
<proteinExistence type="inferred from homology"/>
<comment type="pathway">
    <text evidence="7">Cell wall biogenesis; peptidoglycan biosynthesis.</text>
</comment>
<comment type="catalytic activity">
    <reaction evidence="1 7">
        <text>L-glutamate = D-glutamate</text>
        <dbReference type="Rhea" id="RHEA:12813"/>
        <dbReference type="ChEBI" id="CHEBI:29985"/>
        <dbReference type="ChEBI" id="CHEBI:29986"/>
        <dbReference type="EC" id="5.1.1.3"/>
    </reaction>
</comment>
<gene>
    <name evidence="7" type="primary">murI</name>
    <name evidence="8" type="ORF">FHS48_000583</name>
</gene>
<feature type="binding site" evidence="7">
    <location>
        <begin position="89"/>
        <end position="90"/>
    </location>
    <ligand>
        <name>substrate</name>
    </ligand>
</feature>
<dbReference type="InterPro" id="IPR033134">
    <property type="entry name" value="Asp/Glu_racemase_AS_2"/>
</dbReference>
<dbReference type="Proteomes" id="UP000544872">
    <property type="component" value="Unassembled WGS sequence"/>
</dbReference>
<feature type="binding site" evidence="7">
    <location>
        <begin position="201"/>
        <end position="202"/>
    </location>
    <ligand>
        <name>substrate</name>
    </ligand>
</feature>
<dbReference type="PROSITE" id="PS00923">
    <property type="entry name" value="ASP_GLU_RACEMASE_1"/>
    <property type="match status" value="1"/>
</dbReference>
<dbReference type="EMBL" id="JACIIX010000001">
    <property type="protein sequence ID" value="MBB6209202.1"/>
    <property type="molecule type" value="Genomic_DNA"/>
</dbReference>